<dbReference type="GO" id="GO:0005794">
    <property type="term" value="C:Golgi apparatus"/>
    <property type="evidence" value="ECO:0000318"/>
    <property type="project" value="GO_Central"/>
</dbReference>
<keyword evidence="3" id="KW-1185">Reference proteome</keyword>
<dbReference type="InterPro" id="IPR005069">
    <property type="entry name" value="Nucl-diP-sugar_transferase"/>
</dbReference>
<gene>
    <name evidence="2" type="ORF">VIT_00s0291g00070</name>
</gene>
<accession>F6GZ14</accession>
<dbReference type="STRING" id="29760.F6GZ14"/>
<dbReference type="InterPro" id="IPR044575">
    <property type="entry name" value="RAY1-like"/>
</dbReference>
<evidence type="ECO:0000313" key="2">
    <source>
        <dbReference type="EMBL" id="CCB45200.1"/>
    </source>
</evidence>
<feature type="domain" description="Nucleotide-diphospho-sugar transferase" evidence="1">
    <location>
        <begin position="287"/>
        <end position="508"/>
    </location>
</feature>
<reference evidence="3" key="1">
    <citation type="journal article" date="2007" name="Nature">
        <title>The grapevine genome sequence suggests ancestral hexaploidization in major angiosperm phyla.</title>
        <authorList>
            <consortium name="The French-Italian Public Consortium for Grapevine Genome Characterization."/>
            <person name="Jaillon O."/>
            <person name="Aury J.-M."/>
            <person name="Noel B."/>
            <person name="Policriti A."/>
            <person name="Clepet C."/>
            <person name="Casagrande A."/>
            <person name="Choisne N."/>
            <person name="Aubourg S."/>
            <person name="Vitulo N."/>
            <person name="Jubin C."/>
            <person name="Vezzi A."/>
            <person name="Legeai F."/>
            <person name="Hugueney P."/>
            <person name="Dasilva C."/>
            <person name="Horner D."/>
            <person name="Mica E."/>
            <person name="Jublot D."/>
            <person name="Poulain J."/>
            <person name="Bruyere C."/>
            <person name="Billault A."/>
            <person name="Segurens B."/>
            <person name="Gouyvenoux M."/>
            <person name="Ugarte E."/>
            <person name="Cattonaro F."/>
            <person name="Anthouard V."/>
            <person name="Vico V."/>
            <person name="Del Fabbro C."/>
            <person name="Alaux M."/>
            <person name="Di Gaspero G."/>
            <person name="Dumas V."/>
            <person name="Felice N."/>
            <person name="Paillard S."/>
            <person name="Juman I."/>
            <person name="Moroldo M."/>
            <person name="Scalabrin S."/>
            <person name="Canaguier A."/>
            <person name="Le Clainche I."/>
            <person name="Malacrida G."/>
            <person name="Durand E."/>
            <person name="Pesole G."/>
            <person name="Laucou V."/>
            <person name="Chatelet P."/>
            <person name="Merdinoglu D."/>
            <person name="Delledonne M."/>
            <person name="Pezzotti M."/>
            <person name="Lecharny A."/>
            <person name="Scarpelli C."/>
            <person name="Artiguenave F."/>
            <person name="Pe M.E."/>
            <person name="Valle G."/>
            <person name="Morgante M."/>
            <person name="Caboche M."/>
            <person name="Adam-Blondon A.-F."/>
            <person name="Weissenbach J."/>
            <person name="Quetier F."/>
            <person name="Wincker P."/>
        </authorList>
    </citation>
    <scope>NUCLEOTIDE SEQUENCE [LARGE SCALE GENOMIC DNA]</scope>
    <source>
        <strain evidence="3">cv. Pinot noir / PN40024</strain>
    </source>
</reference>
<dbReference type="PANTHER" id="PTHR47483">
    <property type="entry name" value="BETA-ARABINOFURANOSYLTRANSFERASE RAY1"/>
    <property type="match status" value="1"/>
</dbReference>
<dbReference type="Proteomes" id="UP000009183">
    <property type="component" value="Unassembled WGS sequence, unordered"/>
</dbReference>
<dbReference type="PANTHER" id="PTHR47483:SF1">
    <property type="entry name" value="BETA-ARABINOFURANOSYLTRANSFERASE RAY1"/>
    <property type="match status" value="1"/>
</dbReference>
<protein>
    <recommendedName>
        <fullName evidence="1">Nucleotide-diphospho-sugar transferase domain-containing protein</fullName>
    </recommendedName>
</protein>
<evidence type="ECO:0000259" key="1">
    <source>
        <dbReference type="Pfam" id="PF03407"/>
    </source>
</evidence>
<dbReference type="Pfam" id="PF14009">
    <property type="entry name" value="PADRE"/>
    <property type="match status" value="1"/>
</dbReference>
<proteinExistence type="predicted"/>
<dbReference type="FunCoup" id="F6GZ14">
    <property type="interactions" value="202"/>
</dbReference>
<dbReference type="Pfam" id="PF03407">
    <property type="entry name" value="Nucleotid_trans"/>
    <property type="match status" value="1"/>
</dbReference>
<sequence length="726" mass="83716">MVARSWASTSDISVLTDFETILLPDFISTLSYAHKLDYDWLLFAPLRSVFYFPFRLDEAGKHWLRKDGKRIRTQKMQEFLAQSWQWNCHEGRMLMAWNNRGLPLHTGVLPPFLYGKGLHNHWVINEALSSELRFIFDASWTITSFYLKDLDQWSDRLVEGYNFSNIKNRSWENVGNSHLGALYGSLYFLGVNYSNLSSLRLWKRRILHPRREKKTMECIHAITSLERNMDCSVKHQLDFSSPLYLPFSLESLLSVIADKNKTIVLAVAGYSYKDMLMSWVCRLRSLLITNFVVCALDHDVYQFSLLQGLPVFEDPLAPSDISFDDCHFGTKCFQRVTKSKSRLVLQILKLGYNVLMSDVDVYWFKNPLPLLYSFGPAILVAQSDEYKETGPINLPRRLNSGFYFARSDDTTIAGMEKVVKHAASSNLSEQPSFYDSLCGEGGSYRLGDNRCLEPETNLTVHFLDRNLFPNGAYQNLWEKKKWKSVCSKKDCFILHNNWISGRRKKLQRQVLSGLWGYDISSRMCLQSWQKTKSTRFVRYPDRESRRKNVGGTSTSLNLSLQSNDFTIRIVHAGGREEVYQNAVLASQLMEKYPGLCVARPEVFKNPHKSLLWPEEKLLPGQKYYLIPCTTAQKLMRRHPEKVNKKQPSEGSKDVSYGNIIVDVDGDNLCESFCSAKDFYTSKERWSSCLLRRSGVKMPSLSPILKEKMHRGLGWEPSLTSIQELSP</sequence>
<dbReference type="PaxDb" id="29760-VIT_00s0291g00070.t01"/>
<dbReference type="GO" id="GO:0042546">
    <property type="term" value="P:cell wall biogenesis"/>
    <property type="evidence" value="ECO:0000318"/>
    <property type="project" value="GO_Central"/>
</dbReference>
<dbReference type="EMBL" id="FN594981">
    <property type="protein sequence ID" value="CCB45200.1"/>
    <property type="molecule type" value="Genomic_DNA"/>
</dbReference>
<dbReference type="InParanoid" id="F6GZ14"/>
<organism evidence="2 3">
    <name type="scientific">Vitis vinifera</name>
    <name type="common">Grape</name>
    <dbReference type="NCBI Taxonomy" id="29760"/>
    <lineage>
        <taxon>Eukaryota</taxon>
        <taxon>Viridiplantae</taxon>
        <taxon>Streptophyta</taxon>
        <taxon>Embryophyta</taxon>
        <taxon>Tracheophyta</taxon>
        <taxon>Spermatophyta</taxon>
        <taxon>Magnoliopsida</taxon>
        <taxon>eudicotyledons</taxon>
        <taxon>Gunneridae</taxon>
        <taxon>Pentapetalae</taxon>
        <taxon>rosids</taxon>
        <taxon>Vitales</taxon>
        <taxon>Vitaceae</taxon>
        <taxon>Viteae</taxon>
        <taxon>Vitis</taxon>
    </lineage>
</organism>
<dbReference type="ExpressionAtlas" id="F6GZ14">
    <property type="expression patterns" value="baseline and differential"/>
</dbReference>
<evidence type="ECO:0000313" key="3">
    <source>
        <dbReference type="Proteomes" id="UP000009183"/>
    </source>
</evidence>
<dbReference type="eggNOG" id="ENOG502QRDX">
    <property type="taxonomic scope" value="Eukaryota"/>
</dbReference>
<name>F6GZ14_VITVI</name>
<dbReference type="InterPro" id="IPR025322">
    <property type="entry name" value="PADRE_dom"/>
</dbReference>
<dbReference type="HOGENOM" id="CLU_020968_1_0_1"/>
<dbReference type="GO" id="GO:0016757">
    <property type="term" value="F:glycosyltransferase activity"/>
    <property type="evidence" value="ECO:0000318"/>
    <property type="project" value="GO_Central"/>
</dbReference>
<dbReference type="AlphaFoldDB" id="F6GZ14"/>